<evidence type="ECO:0000313" key="1">
    <source>
        <dbReference type="EMBL" id="WCV10539.1"/>
    </source>
</evidence>
<reference evidence="1 2" key="3">
    <citation type="journal article" date="2020" name="Int. J. Syst. Evol. Microbiol.">
        <title>Corynebacterium silvaticum sp. nov., a unique group of NTTB corynebacteria in wild boar and roe deer.</title>
        <authorList>
            <person name="Dangel A."/>
            <person name="Berger A."/>
            <person name="Rau J."/>
            <person name="Eisenberg T."/>
            <person name="Kampfer P."/>
            <person name="Margos G."/>
            <person name="Contzen M."/>
            <person name="Busse H.J."/>
            <person name="Konrad R."/>
            <person name="Peters M."/>
            <person name="Sting R."/>
            <person name="Sing A."/>
        </authorList>
    </citation>
    <scope>NUCLEOTIDE SEQUENCE [LARGE SCALE GENOMIC DNA]</scope>
    <source>
        <strain evidence="1 2">PO100/5</strain>
    </source>
</reference>
<protein>
    <submittedName>
        <fullName evidence="1">Uncharacterized protein</fullName>
    </submittedName>
</protein>
<dbReference type="Proteomes" id="UP000195652">
    <property type="component" value="Chromosome"/>
</dbReference>
<sequence>MECDRQHRVATLARAQELTGLDNPNSPIKLKEWLTAHGTPLQSLTKDEVAAALDSATGQVREVLQLRGELAKSSVKKYEAMQHVAGRDGRGRGSSSSTGQGALAGSQAAWFKSRTCLATTCPTWPRPEDSCGSETLVRWSCSMTPCPTPSLSSSAPHLSPLMGTGSWWLTSLRSRRG</sequence>
<keyword evidence="2" id="KW-1185">Reference proteome</keyword>
<gene>
    <name evidence="1" type="ORF">CBE74_12625</name>
</gene>
<accession>A0ACD4PXW2</accession>
<evidence type="ECO:0000313" key="2">
    <source>
        <dbReference type="Proteomes" id="UP000195652"/>
    </source>
</evidence>
<proteinExistence type="predicted"/>
<reference evidence="1 2" key="1">
    <citation type="journal article" date="2014" name="BMC Vet. Res.">
        <title>First report of Corynebacterium pseudotuberculosis from caseous lymphadenitis lesions in Black Alentejano pig (Sus scrofa domesticus).</title>
        <authorList>
            <person name="Oliveira M."/>
            <person name="Barroco C."/>
            <person name="Mottola C."/>
            <person name="Santos R."/>
            <person name="Lemsaddek A."/>
            <person name="Tavares L."/>
            <person name="Semedo-Lemsaddek T."/>
        </authorList>
    </citation>
    <scope>NUCLEOTIDE SEQUENCE [LARGE SCALE GENOMIC DNA]</scope>
    <source>
        <strain evidence="1 2">PO100/5</strain>
    </source>
</reference>
<organism evidence="1 2">
    <name type="scientific">Corynebacterium silvaticum</name>
    <dbReference type="NCBI Taxonomy" id="2320431"/>
    <lineage>
        <taxon>Bacteria</taxon>
        <taxon>Bacillati</taxon>
        <taxon>Actinomycetota</taxon>
        <taxon>Actinomycetes</taxon>
        <taxon>Mycobacteriales</taxon>
        <taxon>Corynebacteriaceae</taxon>
        <taxon>Corynebacterium</taxon>
    </lineage>
</organism>
<name>A0ACD4PXW2_9CORY</name>
<reference evidence="1 2" key="4">
    <citation type="journal article" date="2020" name="PLoS ONE">
        <title>Taxonomic classification of strain PO100/5 shows a broader geographic distribution and genetic markers of the recently described Corynebacterium silvaticum.</title>
        <authorList>
            <person name="Viana M.V.C."/>
            <person name="Profeta R."/>
            <person name="da Silva A.L."/>
            <person name="Hurtado R."/>
            <person name="Cerqueira J.C."/>
            <person name="Ribeiro B.F.S."/>
            <person name="Almeida M.O."/>
            <person name="Morais-Rodrigues F."/>
            <person name="Soares S.C."/>
            <person name="Oliveira M."/>
            <person name="Tavares L."/>
            <person name="Figueiredo H."/>
            <person name="Wattam A.R."/>
            <person name="Barh D."/>
            <person name="Ghosh P."/>
            <person name="Silva A."/>
            <person name="Azevedo V."/>
        </authorList>
    </citation>
    <scope>NUCLEOTIDE SEQUENCE [LARGE SCALE GENOMIC DNA]</scope>
    <source>
        <strain evidence="1 2">PO100/5</strain>
    </source>
</reference>
<reference evidence="1 2" key="2">
    <citation type="journal article" date="2020" name="Antonie Van Leeuwenhoek">
        <title>Phylogenomic characterisation of a novel corynebacterial species pathogenic to animals.</title>
        <authorList>
            <person name="Moller J."/>
            <person name="Musella L."/>
            <person name="Melnikov V."/>
            <person name="Geissdorfer W."/>
            <person name="Burkovski A."/>
            <person name="Sangal V."/>
        </authorList>
    </citation>
    <scope>NUCLEOTIDE SEQUENCE [LARGE SCALE GENOMIC DNA]</scope>
    <source>
        <strain evidence="1 2">PO100/5</strain>
    </source>
</reference>
<dbReference type="EMBL" id="CP021417">
    <property type="protein sequence ID" value="WCV10539.1"/>
    <property type="molecule type" value="Genomic_DNA"/>
</dbReference>